<dbReference type="Pfam" id="PF00856">
    <property type="entry name" value="SET"/>
    <property type="match status" value="1"/>
</dbReference>
<reference evidence="8" key="1">
    <citation type="submission" date="2023-03" db="EMBL/GenBank/DDBJ databases">
        <title>Mating type loci evolution in Malassezia.</title>
        <authorList>
            <person name="Coelho M.A."/>
        </authorList>
    </citation>
    <scope>NUCLEOTIDE SEQUENCE</scope>
    <source>
        <strain evidence="8">CBS 7876</strain>
    </source>
</reference>
<keyword evidence="1" id="KW-0489">Methyltransferase</keyword>
<dbReference type="AlphaFoldDB" id="A0AAF0E3E8"/>
<keyword evidence="3" id="KW-0949">S-adenosyl-L-methionine</keyword>
<evidence type="ECO:0000259" key="7">
    <source>
        <dbReference type="PROSITE" id="PS50280"/>
    </source>
</evidence>
<evidence type="ECO:0000256" key="2">
    <source>
        <dbReference type="ARBA" id="ARBA00022679"/>
    </source>
</evidence>
<dbReference type="SUPFAM" id="SSF82199">
    <property type="entry name" value="SET domain"/>
    <property type="match status" value="1"/>
</dbReference>
<evidence type="ECO:0000313" key="8">
    <source>
        <dbReference type="EMBL" id="WFD02443.1"/>
    </source>
</evidence>
<dbReference type="PANTHER" id="PTHR46402:SF2">
    <property type="entry name" value="HISTONE-LYSINE N-TRIMETHYLTRANSFERASE SMYD5"/>
    <property type="match status" value="1"/>
</dbReference>
<evidence type="ECO:0000256" key="1">
    <source>
        <dbReference type="ARBA" id="ARBA00022603"/>
    </source>
</evidence>
<protein>
    <recommendedName>
        <fullName evidence="5">Histone-lysine N-methyltransferase SET5</fullName>
    </recommendedName>
    <alternativeName>
        <fullName evidence="4">SET domain-containing protein 5</fullName>
    </alternativeName>
</protein>
<evidence type="ECO:0000256" key="5">
    <source>
        <dbReference type="ARBA" id="ARBA00044528"/>
    </source>
</evidence>
<dbReference type="GO" id="GO:0032259">
    <property type="term" value="P:methylation"/>
    <property type="evidence" value="ECO:0007669"/>
    <property type="project" value="UniProtKB-KW"/>
</dbReference>
<proteinExistence type="predicted"/>
<dbReference type="InterPro" id="IPR046341">
    <property type="entry name" value="SET_dom_sf"/>
</dbReference>
<name>A0AAF0E3E8_9BASI</name>
<dbReference type="Gene3D" id="2.170.270.10">
    <property type="entry name" value="SET domain"/>
    <property type="match status" value="1"/>
</dbReference>
<evidence type="ECO:0000256" key="4">
    <source>
        <dbReference type="ARBA" id="ARBA00042380"/>
    </source>
</evidence>
<dbReference type="GO" id="GO:0045814">
    <property type="term" value="P:negative regulation of gene expression, epigenetic"/>
    <property type="evidence" value="ECO:0007669"/>
    <property type="project" value="TreeGrafter"/>
</dbReference>
<evidence type="ECO:0000313" key="9">
    <source>
        <dbReference type="Proteomes" id="UP001214603"/>
    </source>
</evidence>
<evidence type="ECO:0000256" key="6">
    <source>
        <dbReference type="ARBA" id="ARBA00048619"/>
    </source>
</evidence>
<accession>A0AAF0E3E8</accession>
<dbReference type="Proteomes" id="UP001214603">
    <property type="component" value="Chromosome 2"/>
</dbReference>
<organism evidence="8 9">
    <name type="scientific">Malassezia obtusa</name>
    <dbReference type="NCBI Taxonomy" id="76774"/>
    <lineage>
        <taxon>Eukaryota</taxon>
        <taxon>Fungi</taxon>
        <taxon>Dikarya</taxon>
        <taxon>Basidiomycota</taxon>
        <taxon>Ustilaginomycotina</taxon>
        <taxon>Malasseziomycetes</taxon>
        <taxon>Malasseziales</taxon>
        <taxon>Malasseziaceae</taxon>
        <taxon>Malassezia</taxon>
    </lineage>
</organism>
<feature type="domain" description="SET" evidence="7">
    <location>
        <begin position="81"/>
        <end position="387"/>
    </location>
</feature>
<keyword evidence="2" id="KW-0808">Transferase</keyword>
<sequence length="463" mass="50444">MSDATPSDEDVVRAARTRLEAPGPAPGIAKLLAALREEHGWRLSEKRLKNLLTTAGLRQEPAQRKPWVPVSSVDESVPLPDGVRAVYFDQIKGRGLVATKPFAQGQSLFVEDAFVAAPPPSQLAKLLSGELCAHCFLPTSGTALALACPAGGKCHARFCNRICHARAQSTHHALLCPGANPHAEPLLAHLEQYQWHSLHTVARSLARLLLTASAHPPPSVSPTTGATVHGVATKDAPASFAETLRHLDAFATVSELERRARNPGWAVERSMFLPALKKGWELLVRALDPRQEKLPRKFPVQASSFPAAELDRVLSYDTFLRLLGRANINMESHGGMYLVHAYLNHDCDPNVVIRHVPSRGGVRAATRISAQALKPIREGDELMISYVDPKLPTERRRLLLWRDYCFGPCQCQRCLTEQPKTESSEFNAEAASALAADSKNAPVNAADAEAASLEQELRASLGF</sequence>
<comment type="catalytic activity">
    <reaction evidence="6">
        <text>L-lysyl-[histone] + S-adenosyl-L-methionine = N(6)-methyl-L-lysyl-[histone] + S-adenosyl-L-homocysteine + H(+)</text>
        <dbReference type="Rhea" id="RHEA:10024"/>
        <dbReference type="Rhea" id="RHEA-COMP:9845"/>
        <dbReference type="Rhea" id="RHEA-COMP:9846"/>
        <dbReference type="ChEBI" id="CHEBI:15378"/>
        <dbReference type="ChEBI" id="CHEBI:29969"/>
        <dbReference type="ChEBI" id="CHEBI:57856"/>
        <dbReference type="ChEBI" id="CHEBI:59789"/>
        <dbReference type="ChEBI" id="CHEBI:61929"/>
    </reaction>
    <physiologicalReaction direction="left-to-right" evidence="6">
        <dbReference type="Rhea" id="RHEA:10025"/>
    </physiologicalReaction>
</comment>
<dbReference type="PROSITE" id="PS50280">
    <property type="entry name" value="SET"/>
    <property type="match status" value="1"/>
</dbReference>
<dbReference type="InterPro" id="IPR001214">
    <property type="entry name" value="SET_dom"/>
</dbReference>
<dbReference type="GO" id="GO:0042799">
    <property type="term" value="F:histone H4K20 methyltransferase activity"/>
    <property type="evidence" value="ECO:0007669"/>
    <property type="project" value="TreeGrafter"/>
</dbReference>
<dbReference type="EMBL" id="CP119935">
    <property type="protein sequence ID" value="WFD02443.1"/>
    <property type="molecule type" value="Genomic_DNA"/>
</dbReference>
<dbReference type="PANTHER" id="PTHR46402">
    <property type="entry name" value="SET AND MYND DOMAIN-CONTAINING PROTEIN 5"/>
    <property type="match status" value="1"/>
</dbReference>
<evidence type="ECO:0000256" key="3">
    <source>
        <dbReference type="ARBA" id="ARBA00022691"/>
    </source>
</evidence>
<keyword evidence="9" id="KW-1185">Reference proteome</keyword>
<gene>
    <name evidence="8" type="ORF">MOBT1_001126</name>
</gene>